<gene>
    <name evidence="1" type="primary">NCL1_25549</name>
    <name evidence="1" type="ORF">TNCT_492331</name>
</gene>
<dbReference type="OrthoDB" id="6156371at2759"/>
<keyword evidence="2" id="KW-1185">Reference proteome</keyword>
<accession>A0A8X6KXM9</accession>
<name>A0A8X6KXM9_TRICU</name>
<evidence type="ECO:0000313" key="1">
    <source>
        <dbReference type="EMBL" id="GFQ88056.1"/>
    </source>
</evidence>
<dbReference type="Proteomes" id="UP000887116">
    <property type="component" value="Unassembled WGS sequence"/>
</dbReference>
<reference evidence="1" key="1">
    <citation type="submission" date="2020-07" db="EMBL/GenBank/DDBJ databases">
        <title>Multicomponent nature underlies the extraordinary mechanical properties of spider dragline silk.</title>
        <authorList>
            <person name="Kono N."/>
            <person name="Nakamura H."/>
            <person name="Mori M."/>
            <person name="Yoshida Y."/>
            <person name="Ohtoshi R."/>
            <person name="Malay A.D."/>
            <person name="Moran D.A.P."/>
            <person name="Tomita M."/>
            <person name="Numata K."/>
            <person name="Arakawa K."/>
        </authorList>
    </citation>
    <scope>NUCLEOTIDE SEQUENCE</scope>
</reference>
<dbReference type="EMBL" id="BMAO01023333">
    <property type="protein sequence ID" value="GFQ88056.1"/>
    <property type="molecule type" value="Genomic_DNA"/>
</dbReference>
<proteinExistence type="predicted"/>
<comment type="caution">
    <text evidence="1">The sequence shown here is derived from an EMBL/GenBank/DDBJ whole genome shotgun (WGS) entry which is preliminary data.</text>
</comment>
<dbReference type="AlphaFoldDB" id="A0A8X6KXM9"/>
<protein>
    <submittedName>
        <fullName evidence="1">Uncharacterized protein</fullName>
    </submittedName>
</protein>
<evidence type="ECO:0000313" key="2">
    <source>
        <dbReference type="Proteomes" id="UP000887116"/>
    </source>
</evidence>
<organism evidence="1 2">
    <name type="scientific">Trichonephila clavata</name>
    <name type="common">Joro spider</name>
    <name type="synonym">Nephila clavata</name>
    <dbReference type="NCBI Taxonomy" id="2740835"/>
    <lineage>
        <taxon>Eukaryota</taxon>
        <taxon>Metazoa</taxon>
        <taxon>Ecdysozoa</taxon>
        <taxon>Arthropoda</taxon>
        <taxon>Chelicerata</taxon>
        <taxon>Arachnida</taxon>
        <taxon>Araneae</taxon>
        <taxon>Araneomorphae</taxon>
        <taxon>Entelegynae</taxon>
        <taxon>Araneoidea</taxon>
        <taxon>Nephilidae</taxon>
        <taxon>Trichonephila</taxon>
    </lineage>
</organism>
<sequence length="137" mass="15100">MKRAIILSKGSAYRSFAANLDFRKDGPRAHRFVSRLNNEKPSHHWEPVTANGKLLTSPTEISTALSKNYAAISRLHISAKDRKSIYDKGSAPRPTEQGFPLLNKDFSIDEPLLATNALKKGKSAGLDGKNSLLTLVR</sequence>